<dbReference type="PROSITE" id="PS00455">
    <property type="entry name" value="AMP_BINDING"/>
    <property type="match status" value="1"/>
</dbReference>
<evidence type="ECO:0000256" key="2">
    <source>
        <dbReference type="ARBA" id="ARBA00022553"/>
    </source>
</evidence>
<evidence type="ECO:0000256" key="3">
    <source>
        <dbReference type="ARBA" id="ARBA00022598"/>
    </source>
</evidence>
<dbReference type="GO" id="GO:0031177">
    <property type="term" value="F:phosphopantetheine binding"/>
    <property type="evidence" value="ECO:0007669"/>
    <property type="project" value="InterPro"/>
</dbReference>
<dbReference type="InterPro" id="IPR036736">
    <property type="entry name" value="ACP-like_sf"/>
</dbReference>
<feature type="domain" description="Carrier" evidence="5">
    <location>
        <begin position="2118"/>
        <end position="2195"/>
    </location>
</feature>
<dbReference type="Gene3D" id="3.40.109.10">
    <property type="entry name" value="NADH Oxidase"/>
    <property type="match status" value="1"/>
</dbReference>
<evidence type="ECO:0000313" key="6">
    <source>
        <dbReference type="EMBL" id="PWO00015.1"/>
    </source>
</evidence>
<keyword evidence="7" id="KW-1185">Reference proteome</keyword>
<dbReference type="NCBIfam" id="TIGR01733">
    <property type="entry name" value="AA-adenyl-dom"/>
    <property type="match status" value="1"/>
</dbReference>
<dbReference type="GO" id="GO:0044550">
    <property type="term" value="P:secondary metabolite biosynthetic process"/>
    <property type="evidence" value="ECO:0007669"/>
    <property type="project" value="TreeGrafter"/>
</dbReference>
<dbReference type="GeneID" id="37268674"/>
<evidence type="ECO:0000256" key="1">
    <source>
        <dbReference type="ARBA" id="ARBA00022450"/>
    </source>
</evidence>
<protein>
    <recommendedName>
        <fullName evidence="5">Carrier domain-containing protein</fullName>
    </recommendedName>
</protein>
<dbReference type="Gene3D" id="3.30.559.10">
    <property type="entry name" value="Chloramphenicol acetyltransferase-like domain"/>
    <property type="match status" value="1"/>
</dbReference>
<dbReference type="InterPro" id="IPR020806">
    <property type="entry name" value="PKS_PP-bd"/>
</dbReference>
<feature type="domain" description="Carrier" evidence="5">
    <location>
        <begin position="655"/>
        <end position="731"/>
    </location>
</feature>
<dbReference type="GO" id="GO:0016491">
    <property type="term" value="F:oxidoreductase activity"/>
    <property type="evidence" value="ECO:0007669"/>
    <property type="project" value="InterPro"/>
</dbReference>
<dbReference type="InterPro" id="IPR009081">
    <property type="entry name" value="PP-bd_ACP"/>
</dbReference>
<accession>A0A316ZG84</accession>
<proteinExistence type="predicted"/>
<dbReference type="SUPFAM" id="SSF52777">
    <property type="entry name" value="CoA-dependent acyltransferases"/>
    <property type="match status" value="2"/>
</dbReference>
<dbReference type="Pfam" id="PF00550">
    <property type="entry name" value="PP-binding"/>
    <property type="match status" value="2"/>
</dbReference>
<keyword evidence="2" id="KW-0597">Phosphoprotein</keyword>
<dbReference type="InterPro" id="IPR006162">
    <property type="entry name" value="Ppantetheine_attach_site"/>
</dbReference>
<dbReference type="STRING" id="58919.A0A316ZG84"/>
<evidence type="ECO:0000313" key="7">
    <source>
        <dbReference type="Proteomes" id="UP000245946"/>
    </source>
</evidence>
<dbReference type="InterPro" id="IPR042099">
    <property type="entry name" value="ANL_N_sf"/>
</dbReference>
<dbReference type="GO" id="GO:0016874">
    <property type="term" value="F:ligase activity"/>
    <property type="evidence" value="ECO:0007669"/>
    <property type="project" value="UniProtKB-KW"/>
</dbReference>
<dbReference type="InterPro" id="IPR023213">
    <property type="entry name" value="CAT-like_dom_sf"/>
</dbReference>
<dbReference type="Gene3D" id="3.40.50.12780">
    <property type="entry name" value="N-terminal domain of ligase-like"/>
    <property type="match status" value="2"/>
</dbReference>
<reference evidence="6 7" key="1">
    <citation type="journal article" date="2018" name="Mol. Biol. Evol.">
        <title>Broad Genomic Sampling Reveals a Smut Pathogenic Ancestry of the Fungal Clade Ustilaginomycotina.</title>
        <authorList>
            <person name="Kijpornyongpan T."/>
            <person name="Mondo S.J."/>
            <person name="Barry K."/>
            <person name="Sandor L."/>
            <person name="Lee J."/>
            <person name="Lipzen A."/>
            <person name="Pangilinan J."/>
            <person name="LaButti K."/>
            <person name="Hainaut M."/>
            <person name="Henrissat B."/>
            <person name="Grigoriev I.V."/>
            <person name="Spatafora J.W."/>
            <person name="Aime M.C."/>
        </authorList>
    </citation>
    <scope>NUCLEOTIDE SEQUENCE [LARGE SCALE GENOMIC DNA]</scope>
    <source>
        <strain evidence="6 7">MCA 4186</strain>
    </source>
</reference>
<dbReference type="RefSeq" id="XP_025600293.1">
    <property type="nucleotide sequence ID" value="XM_025741130.1"/>
</dbReference>
<dbReference type="Pfam" id="PF00668">
    <property type="entry name" value="Condensation"/>
    <property type="match status" value="1"/>
</dbReference>
<dbReference type="InterPro" id="IPR001242">
    <property type="entry name" value="Condensation_dom"/>
</dbReference>
<dbReference type="EMBL" id="KZ819286">
    <property type="protein sequence ID" value="PWO00015.1"/>
    <property type="molecule type" value="Genomic_DNA"/>
</dbReference>
<dbReference type="GO" id="GO:0043041">
    <property type="term" value="P:amino acid activation for nonribosomal peptide biosynthetic process"/>
    <property type="evidence" value="ECO:0007669"/>
    <property type="project" value="TreeGrafter"/>
</dbReference>
<dbReference type="Gene3D" id="1.10.1200.10">
    <property type="entry name" value="ACP-like"/>
    <property type="match status" value="2"/>
</dbReference>
<dbReference type="GO" id="GO:0005737">
    <property type="term" value="C:cytoplasm"/>
    <property type="evidence" value="ECO:0007669"/>
    <property type="project" value="TreeGrafter"/>
</dbReference>
<dbReference type="OrthoDB" id="416786at2759"/>
<feature type="region of interest" description="Disordered" evidence="4">
    <location>
        <begin position="1"/>
        <end position="20"/>
    </location>
</feature>
<keyword evidence="3" id="KW-0436">Ligase</keyword>
<dbReference type="CDD" id="cd19535">
    <property type="entry name" value="Cyc_NRPS"/>
    <property type="match status" value="1"/>
</dbReference>
<keyword evidence="1" id="KW-0596">Phosphopantetheine</keyword>
<dbReference type="SMART" id="SM00823">
    <property type="entry name" value="PKS_PP"/>
    <property type="match status" value="1"/>
</dbReference>
<dbReference type="Proteomes" id="UP000245946">
    <property type="component" value="Unassembled WGS sequence"/>
</dbReference>
<dbReference type="InterPro" id="IPR000415">
    <property type="entry name" value="Nitroreductase-like"/>
</dbReference>
<dbReference type="InterPro" id="IPR000873">
    <property type="entry name" value="AMP-dep_synth/lig_dom"/>
</dbReference>
<dbReference type="SUPFAM" id="SSF56801">
    <property type="entry name" value="Acetyl-CoA synthetase-like"/>
    <property type="match status" value="2"/>
</dbReference>
<dbReference type="InterPro" id="IPR020845">
    <property type="entry name" value="AMP-binding_CS"/>
</dbReference>
<evidence type="ECO:0000256" key="4">
    <source>
        <dbReference type="SAM" id="MobiDB-lite"/>
    </source>
</evidence>
<gene>
    <name evidence="6" type="ORF">FA09DRAFT_324593</name>
</gene>
<dbReference type="PROSITE" id="PS00012">
    <property type="entry name" value="PHOSPHOPANTETHEINE"/>
    <property type="match status" value="1"/>
</dbReference>
<dbReference type="PANTHER" id="PTHR45527">
    <property type="entry name" value="NONRIBOSOMAL PEPTIDE SYNTHETASE"/>
    <property type="match status" value="1"/>
</dbReference>
<dbReference type="Gene3D" id="3.30.559.30">
    <property type="entry name" value="Nonribosomal peptide synthetase, condensation domain"/>
    <property type="match status" value="1"/>
</dbReference>
<dbReference type="PROSITE" id="PS50075">
    <property type="entry name" value="CARRIER"/>
    <property type="match status" value="2"/>
</dbReference>
<evidence type="ECO:0000259" key="5">
    <source>
        <dbReference type="PROSITE" id="PS50075"/>
    </source>
</evidence>
<dbReference type="InterPro" id="IPR057737">
    <property type="entry name" value="Condensation_MtbB-like"/>
</dbReference>
<dbReference type="InterPro" id="IPR045851">
    <property type="entry name" value="AMP-bd_C_sf"/>
</dbReference>
<sequence>MEIALHDPRTPLEHSLDEREGWSDEERNRRWLAERLMPPAELSHLGAVLSWRAQTSPDYKVLNWTEPKGKYDLQVTRSLTYAELWEQASRVARMLRDECGVQPGDRVLCVFEFGLNYWPAFCGCFLAGAVAVPAYPPDPTKLQARLPAFSRIAKESGAKMCLTSVLYWRAAFVSSGLSRMRNFVARNGRSVEWPPLTWKTTDSLKPDGFPVDYGAFHRPADDDLAFIQYTSGSTSDGGKGVMVTHRALRANLEAIGYASKHVPGDRVFSWLPAGHDMGLVGSYLCALWGSSQGFYASPIEFIKNPMIWMTGMSKFQASFSQGPNFAWALAVKKYDGRPLDLSYMRILINGAEPVRPDTLRAFLALYAPMGLSPSSARPSFGLAESCVYVTGNDYPKEIDGDIISAEGYVLLGPAKHRDTDIRIVDLQTCREVPPGCEGEIWVTSQSLAIGYWGRQELSQTAFYARLEGTDPAIRWLRTGDLGRLVPRGGDERLHLVVSGRERDMIILGGVNKFPTDIEAEVADAAPELLRPGCAAAFAVPLDPEGQEIILVTEVRDAKDVRVTDAAARRALAEELACGVWDATEVPLSSIVFIPPRSICKTTSGKVQRRLCASLLASQSKDLPILWREDSLETPVGKHILRSQVQAALAETEHSDELAAHIEEIISEVLGATLAAAAPGEGATLAQRGLDSIQLMRASSLIKQRLGISIGLTDVGSLQDAQSLAVHVRKHCAAGGALALDADAPKTIVPDPAARYEPFPLMDMQSAYLFGRTAAVDGLAPIGCQIYEEIELTGPLRVERYQTALRSLVQRHDALRVVFDLDTLTQRVLPEVPDVQIEVLDLDGMGDQEEQSVVLQSIREEMCSQILPADEAPLLQQRLTILAPGRAFLHIAIDLLPLDFYSIGLILEELRAQLQQESPSFAPLELTFRDCVLAQAASRKSRAYALDRAYWTERAQSFAAAPELPTLPRELGSALPPAFRRYQHRLSADVWLRTEALCKQRGTNETALLASVYAAVLSRWSGSPLMAINLTIFNRLSLPSHADLSRVLGDFTSSLLLELSAAASESLATQAARATKQLGQDIAHSMFSGIELMRHMRSVGIDYKSNGFVFTSILNHALDLGHFERNLGGRRVYGVSSTPGVLVDFQAIKESDGGLMVRWDCRDGVFPPGMLDTMFRAFTSVLDSLPKERAWDAPVDVRLGSDLEARQQANSTQQNVGAPDLLHLAFQQIASTQPTRAAICAPDGLVVSYGALLVKATRTAALLEPLFDGVPRGERKVAVFAKRGWRQAAAALAAHYAGAAWVPLATDLPPARITKILHGCRCTIVLADEEAVSKLRGDLADPAVRVQALDATVPDVDDEHPDFTSGAQPSSPAYIIHTSGSTGEPKGVVVSHEAAANTCWDLFSRFSITSDDCLLAVSRLGFDLSVFDLALLGLGCRLVTVSQETESDPAHWLELVMRHRCTIWNSVPVALQMLLEIADTPQQLASLRLAMVSGDVVPAPLVQRVRAEHSGLRLWSLGGATECSIWSIAYPCDEMVDTRRRVPYGRPLANQRWHVLSSVSPLQHAPTWVTGELVIAGKGLAIGYTDPAKTAASFVTDPASGERLYRTGDLGRYLPDGTIEILGRMDSQVKTDGGHRVELTEIESTIDGIVGVKQSVVALQPDRTLVAFITTEQAGDEAPEMDPVEKAAFRDRQLGILAASGDALEVPGAPIDETLVVQRKSYRSFESQTLPAQTVHAWLDQALGPDLPHGIAPGRTTDVKLFASSFFALKLGDSWKYAYPSAGGLYPCRAFLEVGPGHEVQAGIYYIHLQRQSLVLVKQPPTTTPLAEGTLRLSIVAHEPAIEPAYGKAWRELATWEAGYMLGLASDAAARQGACLEPCDGTSRLADVIDPQEDVVLCTFSVASKSASSSLSTSGEMLLFVRRGAIEGLDEPSLFRVTGAGLEPIGTPAEAREIDATGALGENGTTLASSRLVVCLLADLRDALEVGRAAWRLQTRGLKHGIGSCPIPRLDAATSSLVEAHALDSKHRIAQVLLCGPVSQAQLLERAWPSGSSLRLPRVDPVKHYVAKRLPSYMVPARVIYLSSLPLSSNGKVDRKALPMPSNTLADATTEGAERPFAEPATEVERRVRTIVAQLLEVDETTISVETDFFAAGGNSLQAVRLITRLKKEFEVTADYVTLFQEPTVRTIAACCSQRSLLGAAAAGLGSLLGRAA</sequence>
<dbReference type="Pfam" id="PF00501">
    <property type="entry name" value="AMP-binding"/>
    <property type="match status" value="2"/>
</dbReference>
<organism evidence="6 7">
    <name type="scientific">Tilletiopsis washingtonensis</name>
    <dbReference type="NCBI Taxonomy" id="58919"/>
    <lineage>
        <taxon>Eukaryota</taxon>
        <taxon>Fungi</taxon>
        <taxon>Dikarya</taxon>
        <taxon>Basidiomycota</taxon>
        <taxon>Ustilaginomycotina</taxon>
        <taxon>Exobasidiomycetes</taxon>
        <taxon>Entylomatales</taxon>
        <taxon>Entylomatales incertae sedis</taxon>
        <taxon>Tilletiopsis</taxon>
    </lineage>
</organism>
<dbReference type="Gene3D" id="3.30.300.30">
    <property type="match status" value="2"/>
</dbReference>
<dbReference type="PANTHER" id="PTHR45527:SF10">
    <property type="entry name" value="PYOCHELIN SYNTHASE PCHF"/>
    <property type="match status" value="1"/>
</dbReference>
<dbReference type="SUPFAM" id="SSF47336">
    <property type="entry name" value="ACP-like"/>
    <property type="match status" value="2"/>
</dbReference>
<name>A0A316ZG84_9BASI</name>
<dbReference type="InterPro" id="IPR010071">
    <property type="entry name" value="AA_adenyl_dom"/>
</dbReference>